<dbReference type="CDD" id="cd03224">
    <property type="entry name" value="ABC_TM1139_LivF_branched"/>
    <property type="match status" value="1"/>
</dbReference>
<evidence type="ECO:0000313" key="8">
    <source>
        <dbReference type="Proteomes" id="UP001321543"/>
    </source>
</evidence>
<name>A0ABN6X2Y2_9MICO</name>
<comment type="similarity">
    <text evidence="1">Belongs to the ABC transporter superfamily.</text>
</comment>
<dbReference type="RefSeq" id="WP_286299030.1">
    <property type="nucleotide sequence ID" value="NZ_AP027728.1"/>
</dbReference>
<dbReference type="Gene3D" id="3.40.50.300">
    <property type="entry name" value="P-loop containing nucleotide triphosphate hydrolases"/>
    <property type="match status" value="1"/>
</dbReference>
<reference evidence="8" key="1">
    <citation type="journal article" date="2019" name="Int. J. Syst. Evol. Microbiol.">
        <title>The Global Catalogue of Microorganisms (GCM) 10K type strain sequencing project: providing services to taxonomists for standard genome sequencing and annotation.</title>
        <authorList>
            <consortium name="The Broad Institute Genomics Platform"/>
            <consortium name="The Broad Institute Genome Sequencing Center for Infectious Disease"/>
            <person name="Wu L."/>
            <person name="Ma J."/>
        </authorList>
    </citation>
    <scope>NUCLEOTIDE SEQUENCE [LARGE SCALE GENOMIC DNA]</scope>
    <source>
        <strain evidence="8">NBRC 106310</strain>
    </source>
</reference>
<keyword evidence="4 7" id="KW-0067">ATP-binding</keyword>
<accession>A0ABN6X2Y2</accession>
<dbReference type="Pfam" id="PF00005">
    <property type="entry name" value="ABC_tran"/>
    <property type="match status" value="1"/>
</dbReference>
<dbReference type="EMBL" id="AP027728">
    <property type="protein sequence ID" value="BDZ39130.1"/>
    <property type="molecule type" value="Genomic_DNA"/>
</dbReference>
<evidence type="ECO:0000259" key="6">
    <source>
        <dbReference type="PROSITE" id="PS50893"/>
    </source>
</evidence>
<sequence>MSALLEFRDVSVDYGTSPALIGVSLEIGAGRVVSLLGGNASGKSTTMKTILGVVRPRAGSVWFDGEDITRWSTPRRIRAGIASVPEARRVFPEMTVEDNLLMGAFTRTDRAVRSSLADIYAFFPRLAERRRQLAGSMSGGEQQMLAFGRALMSGPRLICMDEPTMGLAPVIVEQVLAHVAAINRDLGVSVLLVEQNAELALQVADRGYVLRTGEVALHGSSTELLAHPGVREAYLGQGIAPLAAADGIRAVDVEEESP</sequence>
<evidence type="ECO:0000256" key="5">
    <source>
        <dbReference type="ARBA" id="ARBA00022970"/>
    </source>
</evidence>
<keyword evidence="8" id="KW-1185">Reference proteome</keyword>
<dbReference type="GO" id="GO:0005524">
    <property type="term" value="F:ATP binding"/>
    <property type="evidence" value="ECO:0007669"/>
    <property type="project" value="UniProtKB-KW"/>
</dbReference>
<dbReference type="InterPro" id="IPR027417">
    <property type="entry name" value="P-loop_NTPase"/>
</dbReference>
<dbReference type="InterPro" id="IPR003439">
    <property type="entry name" value="ABC_transporter-like_ATP-bd"/>
</dbReference>
<dbReference type="SUPFAM" id="SSF52540">
    <property type="entry name" value="P-loop containing nucleoside triphosphate hydrolases"/>
    <property type="match status" value="1"/>
</dbReference>
<protein>
    <submittedName>
        <fullName evidence="7">ABC transporter ATP-binding protein</fullName>
    </submittedName>
</protein>
<evidence type="ECO:0000256" key="3">
    <source>
        <dbReference type="ARBA" id="ARBA00022741"/>
    </source>
</evidence>
<keyword evidence="5" id="KW-0029">Amino-acid transport</keyword>
<dbReference type="InterPro" id="IPR052156">
    <property type="entry name" value="BCAA_Transport_ATP-bd_LivF"/>
</dbReference>
<dbReference type="PANTHER" id="PTHR43820:SF4">
    <property type="entry name" value="HIGH-AFFINITY BRANCHED-CHAIN AMINO ACID TRANSPORT ATP-BINDING PROTEIN LIVF"/>
    <property type="match status" value="1"/>
</dbReference>
<evidence type="ECO:0000256" key="4">
    <source>
        <dbReference type="ARBA" id="ARBA00022840"/>
    </source>
</evidence>
<dbReference type="InterPro" id="IPR003593">
    <property type="entry name" value="AAA+_ATPase"/>
</dbReference>
<evidence type="ECO:0000313" key="7">
    <source>
        <dbReference type="EMBL" id="BDZ39130.1"/>
    </source>
</evidence>
<feature type="domain" description="ABC transporter" evidence="6">
    <location>
        <begin position="5"/>
        <end position="237"/>
    </location>
</feature>
<dbReference type="Proteomes" id="UP001321543">
    <property type="component" value="Chromosome"/>
</dbReference>
<keyword evidence="2" id="KW-0813">Transport</keyword>
<evidence type="ECO:0000256" key="2">
    <source>
        <dbReference type="ARBA" id="ARBA00022448"/>
    </source>
</evidence>
<dbReference type="SMART" id="SM00382">
    <property type="entry name" value="AAA"/>
    <property type="match status" value="1"/>
</dbReference>
<organism evidence="7 8">
    <name type="scientific">Microbacterium suwonense</name>
    <dbReference type="NCBI Taxonomy" id="683047"/>
    <lineage>
        <taxon>Bacteria</taxon>
        <taxon>Bacillati</taxon>
        <taxon>Actinomycetota</taxon>
        <taxon>Actinomycetes</taxon>
        <taxon>Micrococcales</taxon>
        <taxon>Microbacteriaceae</taxon>
        <taxon>Microbacterium</taxon>
    </lineage>
</organism>
<proteinExistence type="inferred from homology"/>
<keyword evidence="3" id="KW-0547">Nucleotide-binding</keyword>
<dbReference type="PROSITE" id="PS50893">
    <property type="entry name" value="ABC_TRANSPORTER_2"/>
    <property type="match status" value="1"/>
</dbReference>
<dbReference type="PROSITE" id="PS00211">
    <property type="entry name" value="ABC_TRANSPORTER_1"/>
    <property type="match status" value="1"/>
</dbReference>
<dbReference type="InterPro" id="IPR017871">
    <property type="entry name" value="ABC_transporter-like_CS"/>
</dbReference>
<gene>
    <name evidence="7" type="ORF">GCM10025863_17440</name>
</gene>
<evidence type="ECO:0000256" key="1">
    <source>
        <dbReference type="ARBA" id="ARBA00005417"/>
    </source>
</evidence>
<dbReference type="PANTHER" id="PTHR43820">
    <property type="entry name" value="HIGH-AFFINITY BRANCHED-CHAIN AMINO ACID TRANSPORT ATP-BINDING PROTEIN LIVF"/>
    <property type="match status" value="1"/>
</dbReference>